<protein>
    <submittedName>
        <fullName evidence="1">Uncharacterized protein</fullName>
    </submittedName>
</protein>
<comment type="caution">
    <text evidence="1">The sequence shown here is derived from an EMBL/GenBank/DDBJ whole genome shotgun (WGS) entry which is preliminary data.</text>
</comment>
<proteinExistence type="predicted"/>
<sequence length="77" mass="8717">MGCTSSLGHAKVIRSTNQLKRADISSKKTRCTMKDLSFKMCRSTKTKEDLFAIGEVNPVMEESMRYNEFCVSECSKL</sequence>
<evidence type="ECO:0000313" key="1">
    <source>
        <dbReference type="EMBL" id="CAG9320884.1"/>
    </source>
</evidence>
<dbReference type="AlphaFoldDB" id="A0AAU9J4Z8"/>
<organism evidence="1 2">
    <name type="scientific">Blepharisma stoltei</name>
    <dbReference type="NCBI Taxonomy" id="1481888"/>
    <lineage>
        <taxon>Eukaryota</taxon>
        <taxon>Sar</taxon>
        <taxon>Alveolata</taxon>
        <taxon>Ciliophora</taxon>
        <taxon>Postciliodesmatophora</taxon>
        <taxon>Heterotrichea</taxon>
        <taxon>Heterotrichida</taxon>
        <taxon>Blepharismidae</taxon>
        <taxon>Blepharisma</taxon>
    </lineage>
</organism>
<accession>A0AAU9J4Z8</accession>
<gene>
    <name evidence="1" type="ORF">BSTOLATCC_MIC27460</name>
</gene>
<name>A0AAU9J4Z8_9CILI</name>
<evidence type="ECO:0000313" key="2">
    <source>
        <dbReference type="Proteomes" id="UP001162131"/>
    </source>
</evidence>
<reference evidence="1" key="1">
    <citation type="submission" date="2021-09" db="EMBL/GenBank/DDBJ databases">
        <authorList>
            <consortium name="AG Swart"/>
            <person name="Singh M."/>
            <person name="Singh A."/>
            <person name="Seah K."/>
            <person name="Emmerich C."/>
        </authorList>
    </citation>
    <scope>NUCLEOTIDE SEQUENCE</scope>
    <source>
        <strain evidence="1">ATCC30299</strain>
    </source>
</reference>
<dbReference type="EMBL" id="CAJZBQ010000027">
    <property type="protein sequence ID" value="CAG9320884.1"/>
    <property type="molecule type" value="Genomic_DNA"/>
</dbReference>
<dbReference type="Proteomes" id="UP001162131">
    <property type="component" value="Unassembled WGS sequence"/>
</dbReference>
<keyword evidence="2" id="KW-1185">Reference proteome</keyword>